<dbReference type="RefSeq" id="WP_253754004.1">
    <property type="nucleotide sequence ID" value="NZ_JAMZDZ010000001.1"/>
</dbReference>
<reference evidence="3" key="1">
    <citation type="journal article" date="2019" name="Int. J. Syst. Evol. Microbiol.">
        <title>The Global Catalogue of Microorganisms (GCM) 10K type strain sequencing project: providing services to taxonomists for standard genome sequencing and annotation.</title>
        <authorList>
            <consortium name="The Broad Institute Genomics Platform"/>
            <consortium name="The Broad Institute Genome Sequencing Center for Infectious Disease"/>
            <person name="Wu L."/>
            <person name="Ma J."/>
        </authorList>
    </citation>
    <scope>NUCLEOTIDE SEQUENCE [LARGE SCALE GENOMIC DNA]</scope>
    <source>
        <strain evidence="3">CGMCC 4.7289</strain>
    </source>
</reference>
<accession>A0ABV8LFB7</accession>
<evidence type="ECO:0000256" key="1">
    <source>
        <dbReference type="SAM" id="Phobius"/>
    </source>
</evidence>
<gene>
    <name evidence="2" type="ORF">ACFOZ4_00075</name>
</gene>
<keyword evidence="1" id="KW-0472">Membrane</keyword>
<name>A0ABV8LFB7_9ACTN</name>
<evidence type="ECO:0000313" key="2">
    <source>
        <dbReference type="EMBL" id="MFC4129009.1"/>
    </source>
</evidence>
<keyword evidence="1" id="KW-0812">Transmembrane</keyword>
<keyword evidence="1" id="KW-1133">Transmembrane helix</keyword>
<proteinExistence type="predicted"/>
<dbReference type="Proteomes" id="UP001595816">
    <property type="component" value="Unassembled WGS sequence"/>
</dbReference>
<feature type="transmembrane region" description="Helical" evidence="1">
    <location>
        <begin position="41"/>
        <end position="65"/>
    </location>
</feature>
<organism evidence="2 3">
    <name type="scientific">Hamadaea flava</name>
    <dbReference type="NCBI Taxonomy" id="1742688"/>
    <lineage>
        <taxon>Bacteria</taxon>
        <taxon>Bacillati</taxon>
        <taxon>Actinomycetota</taxon>
        <taxon>Actinomycetes</taxon>
        <taxon>Micromonosporales</taxon>
        <taxon>Micromonosporaceae</taxon>
        <taxon>Hamadaea</taxon>
    </lineage>
</organism>
<evidence type="ECO:0000313" key="3">
    <source>
        <dbReference type="Proteomes" id="UP001595816"/>
    </source>
</evidence>
<protein>
    <submittedName>
        <fullName evidence="2">Uncharacterized protein</fullName>
    </submittedName>
</protein>
<comment type="caution">
    <text evidence="2">The sequence shown here is derived from an EMBL/GenBank/DDBJ whole genome shotgun (WGS) entry which is preliminary data.</text>
</comment>
<keyword evidence="3" id="KW-1185">Reference proteome</keyword>
<feature type="transmembrane region" description="Helical" evidence="1">
    <location>
        <begin position="77"/>
        <end position="98"/>
    </location>
</feature>
<feature type="transmembrane region" description="Helical" evidence="1">
    <location>
        <begin position="15"/>
        <end position="35"/>
    </location>
</feature>
<dbReference type="EMBL" id="JBHSAY010000001">
    <property type="protein sequence ID" value="MFC4129009.1"/>
    <property type="molecule type" value="Genomic_DNA"/>
</dbReference>
<sequence>MKPSDDPTAMLRSRLGSGSLLFGLIITGFAIARLLDGLDTFASLATVAVGALGAAALVLGSMSIAASVPPPTARKRLAIAWTCIGLALLIQIVVLSIGEST</sequence>